<evidence type="ECO:0000313" key="3">
    <source>
        <dbReference type="Proteomes" id="UP000238442"/>
    </source>
</evidence>
<dbReference type="PROSITE" id="PS51257">
    <property type="entry name" value="PROKAR_LIPOPROTEIN"/>
    <property type="match status" value="1"/>
</dbReference>
<evidence type="ECO:0000313" key="2">
    <source>
        <dbReference type="EMBL" id="AVI51864.1"/>
    </source>
</evidence>
<dbReference type="Proteomes" id="UP000238442">
    <property type="component" value="Chromosome"/>
</dbReference>
<keyword evidence="3" id="KW-1185">Reference proteome</keyword>
<keyword evidence="1" id="KW-0732">Signal</keyword>
<dbReference type="RefSeq" id="WP_105217104.1">
    <property type="nucleotide sequence ID" value="NZ_CP027062.1"/>
</dbReference>
<accession>A0A2S0HZ58</accession>
<name>A0A2S0HZ58_9FLAO</name>
<reference evidence="2 3" key="1">
    <citation type="submission" date="2018-02" db="EMBL/GenBank/DDBJ databases">
        <title>Genomic analysis of the strain RR4-38 isolated from a seawater recirculating aquaculture system.</title>
        <authorList>
            <person name="Kim Y.-S."/>
            <person name="Jang Y.H."/>
            <person name="Kim K.-H."/>
        </authorList>
    </citation>
    <scope>NUCLEOTIDE SEQUENCE [LARGE SCALE GENOMIC DNA]</scope>
    <source>
        <strain evidence="2 3">RR4-38</strain>
    </source>
</reference>
<dbReference type="EMBL" id="CP027062">
    <property type="protein sequence ID" value="AVI51864.1"/>
    <property type="molecule type" value="Genomic_DNA"/>
</dbReference>
<dbReference type="OrthoDB" id="1448840at2"/>
<dbReference type="AlphaFoldDB" id="A0A2S0HZ58"/>
<dbReference type="KEGG" id="aue:C5O00_12125"/>
<protein>
    <submittedName>
        <fullName evidence="2">Uncharacterized protein</fullName>
    </submittedName>
</protein>
<feature type="signal peptide" evidence="1">
    <location>
        <begin position="1"/>
        <end position="18"/>
    </location>
</feature>
<organism evidence="2 3">
    <name type="scientific">Pukyongia salina</name>
    <dbReference type="NCBI Taxonomy" id="2094025"/>
    <lineage>
        <taxon>Bacteria</taxon>
        <taxon>Pseudomonadati</taxon>
        <taxon>Bacteroidota</taxon>
        <taxon>Flavobacteriia</taxon>
        <taxon>Flavobacteriales</taxon>
        <taxon>Flavobacteriaceae</taxon>
        <taxon>Pukyongia</taxon>
    </lineage>
</organism>
<proteinExistence type="predicted"/>
<evidence type="ECO:0000256" key="1">
    <source>
        <dbReference type="SAM" id="SignalP"/>
    </source>
</evidence>
<feature type="chain" id="PRO_5015491592" evidence="1">
    <location>
        <begin position="19"/>
        <end position="297"/>
    </location>
</feature>
<gene>
    <name evidence="2" type="ORF">C5O00_12125</name>
</gene>
<sequence length="297" mass="32286">MKRLIPAYALLCATIFLASCSQDQDIMETDSNLLADAILLKDELPNKSYDTSKKGLYHGVVAAANSTSRGKIWINLANNANYYALIELVSGEEMAFKLKPQFMIKSTVPTVYEFTGDAGSFIIDVTDSNNPQIHDLVLNSQNYFSQVVKSMSYNMASSATAVFTETGNPAFTGTWSLIADGTISSPNGNGGDGITSVMVVYLGEFFEDFDFDSYNASVCLGNGNYVPTLNSFGTSGFTISDYQTTAFANGMAKWNLSYDPNTSSYMNYLLCQPESAGTFSWSSIDGTIVKYGEIILD</sequence>